<keyword evidence="2" id="KW-1185">Reference proteome</keyword>
<evidence type="ECO:0000313" key="2">
    <source>
        <dbReference type="Proteomes" id="UP000184368"/>
    </source>
</evidence>
<dbReference type="EMBL" id="FQUO01000005">
    <property type="protein sequence ID" value="SHF14492.1"/>
    <property type="molecule type" value="Genomic_DNA"/>
</dbReference>
<name>A0A1M4Z9N9_9BACT</name>
<protein>
    <submittedName>
        <fullName evidence="1">Uncharacterized protein</fullName>
    </submittedName>
</protein>
<gene>
    <name evidence="1" type="ORF">SAMN05444008_105135</name>
</gene>
<reference evidence="1 2" key="1">
    <citation type="submission" date="2016-11" db="EMBL/GenBank/DDBJ databases">
        <authorList>
            <person name="Jaros S."/>
            <person name="Januszkiewicz K."/>
            <person name="Wedrychowicz H."/>
        </authorList>
    </citation>
    <scope>NUCLEOTIDE SEQUENCE [LARGE SCALE GENOMIC DNA]</scope>
    <source>
        <strain evidence="1 2">DSM 26897</strain>
    </source>
</reference>
<dbReference type="Proteomes" id="UP000184368">
    <property type="component" value="Unassembled WGS sequence"/>
</dbReference>
<dbReference type="AlphaFoldDB" id="A0A1M4Z9N9"/>
<evidence type="ECO:0000313" key="1">
    <source>
        <dbReference type="EMBL" id="SHF14492.1"/>
    </source>
</evidence>
<proteinExistence type="predicted"/>
<accession>A0A1M4Z9N9</accession>
<organism evidence="1 2">
    <name type="scientific">Cnuella takakiae</name>
    <dbReference type="NCBI Taxonomy" id="1302690"/>
    <lineage>
        <taxon>Bacteria</taxon>
        <taxon>Pseudomonadati</taxon>
        <taxon>Bacteroidota</taxon>
        <taxon>Chitinophagia</taxon>
        <taxon>Chitinophagales</taxon>
        <taxon>Chitinophagaceae</taxon>
        <taxon>Cnuella</taxon>
    </lineage>
</organism>
<sequence>MLYGPIYAYTIHLFYSVYHPKQLLRTFTMDV</sequence>